<gene>
    <name evidence="1" type="ORF">GJU42_00440</name>
    <name evidence="2" type="ORF">SAMN06265349_102321</name>
</gene>
<keyword evidence="4" id="KW-1185">Reference proteome</keyword>
<protein>
    <submittedName>
        <fullName evidence="2">Uncharacterized protein</fullName>
    </submittedName>
</protein>
<dbReference type="EMBL" id="WKKG01000001">
    <property type="protein sequence ID" value="MRX66425.1"/>
    <property type="molecule type" value="Genomic_DNA"/>
</dbReference>
<reference evidence="2 3" key="1">
    <citation type="submission" date="2017-05" db="EMBL/GenBank/DDBJ databases">
        <authorList>
            <person name="Varghese N."/>
            <person name="Submissions S."/>
        </authorList>
    </citation>
    <scope>NUCLEOTIDE SEQUENCE [LARGE SCALE GENOMIC DNA]</scope>
    <source>
        <strain evidence="2 3">DSM 19382</strain>
    </source>
</reference>
<dbReference type="RefSeq" id="WP_142450091.1">
    <property type="nucleotide sequence ID" value="NZ_FXTA01000002.1"/>
</dbReference>
<name>A0A521C911_9FLAO</name>
<evidence type="ECO:0000313" key="2">
    <source>
        <dbReference type="EMBL" id="SMO55982.1"/>
    </source>
</evidence>
<evidence type="ECO:0000313" key="3">
    <source>
        <dbReference type="Proteomes" id="UP000317289"/>
    </source>
</evidence>
<proteinExistence type="predicted"/>
<dbReference type="Proteomes" id="UP000468990">
    <property type="component" value="Unassembled WGS sequence"/>
</dbReference>
<sequence length="63" mass="6754">MIKKILSLELAQKISKTEQKTIKGGIPECWIHAIEAGCVLIPAGGICPMDTLPGICQTSRLCC</sequence>
<dbReference type="Proteomes" id="UP000317289">
    <property type="component" value="Unassembled WGS sequence"/>
</dbReference>
<dbReference type="OrthoDB" id="1164322at2"/>
<reference evidence="1 4" key="2">
    <citation type="submission" date="2019-11" db="EMBL/GenBank/DDBJ databases">
        <title>Flavobacterium resistens genome.</title>
        <authorList>
            <person name="Wilson V.M."/>
            <person name="Newman J.D."/>
        </authorList>
    </citation>
    <scope>NUCLEOTIDE SEQUENCE [LARGE SCALE GENOMIC DNA]</scope>
    <source>
        <strain evidence="1 4">DSM 19382</strain>
    </source>
</reference>
<dbReference type="EMBL" id="FXTA01000002">
    <property type="protein sequence ID" value="SMO55982.1"/>
    <property type="molecule type" value="Genomic_DNA"/>
</dbReference>
<evidence type="ECO:0000313" key="4">
    <source>
        <dbReference type="Proteomes" id="UP000468990"/>
    </source>
</evidence>
<evidence type="ECO:0000313" key="1">
    <source>
        <dbReference type="EMBL" id="MRX66425.1"/>
    </source>
</evidence>
<dbReference type="AlphaFoldDB" id="A0A521C911"/>
<accession>A0A521C911</accession>
<organism evidence="2 3">
    <name type="scientific">Flavobacterium resistens</name>
    <dbReference type="NCBI Taxonomy" id="443612"/>
    <lineage>
        <taxon>Bacteria</taxon>
        <taxon>Pseudomonadati</taxon>
        <taxon>Bacteroidota</taxon>
        <taxon>Flavobacteriia</taxon>
        <taxon>Flavobacteriales</taxon>
        <taxon>Flavobacteriaceae</taxon>
        <taxon>Flavobacterium</taxon>
    </lineage>
</organism>